<evidence type="ECO:0000256" key="1">
    <source>
        <dbReference type="ARBA" id="ARBA00022527"/>
    </source>
</evidence>
<dbReference type="GO" id="GO:0004691">
    <property type="term" value="F:cAMP-dependent protein kinase activity"/>
    <property type="evidence" value="ECO:0007669"/>
    <property type="project" value="TreeGrafter"/>
</dbReference>
<dbReference type="InterPro" id="IPR011009">
    <property type="entry name" value="Kinase-like_dom_sf"/>
</dbReference>
<dbReference type="SUPFAM" id="SSF56112">
    <property type="entry name" value="Protein kinase-like (PK-like)"/>
    <property type="match status" value="1"/>
</dbReference>
<dbReference type="EMBL" id="JAMKOV010000039">
    <property type="protein sequence ID" value="KAI8035337.1"/>
    <property type="molecule type" value="Genomic_DNA"/>
</dbReference>
<dbReference type="GO" id="GO:0005634">
    <property type="term" value="C:nucleus"/>
    <property type="evidence" value="ECO:0007669"/>
    <property type="project" value="TreeGrafter"/>
</dbReference>
<dbReference type="Gene3D" id="1.10.510.10">
    <property type="entry name" value="Transferase(Phosphotransferase) domain 1"/>
    <property type="match status" value="1"/>
</dbReference>
<dbReference type="GO" id="GO:0005524">
    <property type="term" value="F:ATP binding"/>
    <property type="evidence" value="ECO:0007669"/>
    <property type="project" value="UniProtKB-KW"/>
</dbReference>
<dbReference type="GO" id="GO:0005952">
    <property type="term" value="C:cAMP-dependent protein kinase complex"/>
    <property type="evidence" value="ECO:0007669"/>
    <property type="project" value="TreeGrafter"/>
</dbReference>
<keyword evidence="2" id="KW-0808">Transferase</keyword>
<dbReference type="AlphaFoldDB" id="A0A9P9YE51"/>
<proteinExistence type="predicted"/>
<feature type="non-terminal residue" evidence="6">
    <location>
        <position position="1"/>
    </location>
</feature>
<accession>A0A9P9YE51</accession>
<evidence type="ECO:0000313" key="6">
    <source>
        <dbReference type="EMBL" id="KAI8035337.1"/>
    </source>
</evidence>
<dbReference type="PANTHER" id="PTHR24353">
    <property type="entry name" value="CYCLIC NUCLEOTIDE-DEPENDENT PROTEIN KINASE"/>
    <property type="match status" value="1"/>
</dbReference>
<keyword evidence="5" id="KW-0067">ATP-binding</keyword>
<name>A0A9P9YE51_9MUSC</name>
<keyword evidence="7" id="KW-1185">Reference proteome</keyword>
<gene>
    <name evidence="6" type="ORF">M5D96_011885</name>
</gene>
<protein>
    <recommendedName>
        <fullName evidence="8">Protein kinase domain-containing protein</fullName>
    </recommendedName>
</protein>
<evidence type="ECO:0008006" key="8">
    <source>
        <dbReference type="Google" id="ProtNLM"/>
    </source>
</evidence>
<evidence type="ECO:0000313" key="7">
    <source>
        <dbReference type="Proteomes" id="UP001059596"/>
    </source>
</evidence>
<evidence type="ECO:0000256" key="5">
    <source>
        <dbReference type="ARBA" id="ARBA00022840"/>
    </source>
</evidence>
<organism evidence="6 7">
    <name type="scientific">Drosophila gunungcola</name>
    <name type="common">fruit fly</name>
    <dbReference type="NCBI Taxonomy" id="103775"/>
    <lineage>
        <taxon>Eukaryota</taxon>
        <taxon>Metazoa</taxon>
        <taxon>Ecdysozoa</taxon>
        <taxon>Arthropoda</taxon>
        <taxon>Hexapoda</taxon>
        <taxon>Insecta</taxon>
        <taxon>Pterygota</taxon>
        <taxon>Neoptera</taxon>
        <taxon>Endopterygota</taxon>
        <taxon>Diptera</taxon>
        <taxon>Brachycera</taxon>
        <taxon>Muscomorpha</taxon>
        <taxon>Ephydroidea</taxon>
        <taxon>Drosophilidae</taxon>
        <taxon>Drosophila</taxon>
        <taxon>Sophophora</taxon>
    </lineage>
</organism>
<dbReference type="Proteomes" id="UP001059596">
    <property type="component" value="Unassembled WGS sequence"/>
</dbReference>
<dbReference type="PANTHER" id="PTHR24353:SF152">
    <property type="entry name" value="UT01108P-RELATED"/>
    <property type="match status" value="1"/>
</dbReference>
<keyword evidence="1" id="KW-0723">Serine/threonine-protein kinase</keyword>
<reference evidence="6" key="1">
    <citation type="journal article" date="2023" name="Genome Biol. Evol.">
        <title>Long-read-based Genome Assembly of Drosophila gunungcola Reveals Fewer Chemosensory Genes in Flower-breeding Species.</title>
        <authorList>
            <person name="Negi A."/>
            <person name="Liao B.Y."/>
            <person name="Yeh S.D."/>
        </authorList>
    </citation>
    <scope>NUCLEOTIDE SEQUENCE</scope>
    <source>
        <strain evidence="6">Sukarami</strain>
    </source>
</reference>
<sequence length="145" mass="16852">YQCRVRKFNKKQARFYASQVALALECMHKMHLMHRRVDGRTSALCGSPEYLAPEIVQIRPYIPSEFLYQCLRLQDAQLFYCPAKHLVESLMQVDTSKRLGNSPEGAIDVNSHPSGAEDLSNFENFQFKDRLKSRINRHPDLFSNF</sequence>
<evidence type="ECO:0000256" key="4">
    <source>
        <dbReference type="ARBA" id="ARBA00022777"/>
    </source>
</evidence>
<evidence type="ECO:0000256" key="2">
    <source>
        <dbReference type="ARBA" id="ARBA00022679"/>
    </source>
</evidence>
<keyword evidence="3" id="KW-0547">Nucleotide-binding</keyword>
<keyword evidence="4" id="KW-0418">Kinase</keyword>
<dbReference type="GO" id="GO:0005829">
    <property type="term" value="C:cytosol"/>
    <property type="evidence" value="ECO:0007669"/>
    <property type="project" value="TreeGrafter"/>
</dbReference>
<evidence type="ECO:0000256" key="3">
    <source>
        <dbReference type="ARBA" id="ARBA00022741"/>
    </source>
</evidence>
<comment type="caution">
    <text evidence="6">The sequence shown here is derived from an EMBL/GenBank/DDBJ whole genome shotgun (WGS) entry which is preliminary data.</text>
</comment>